<evidence type="ECO:0000313" key="2">
    <source>
        <dbReference type="Proteomes" id="UP000297872"/>
    </source>
</evidence>
<dbReference type="EMBL" id="SGVY01000003">
    <property type="protein sequence ID" value="TFH84287.1"/>
    <property type="molecule type" value="Genomic_DNA"/>
</dbReference>
<organism evidence="1 2">
    <name type="scientific">Segatella hominis</name>
    <dbReference type="NCBI Taxonomy" id="2518605"/>
    <lineage>
        <taxon>Bacteria</taxon>
        <taxon>Pseudomonadati</taxon>
        <taxon>Bacteroidota</taxon>
        <taxon>Bacteroidia</taxon>
        <taxon>Bacteroidales</taxon>
        <taxon>Prevotellaceae</taxon>
        <taxon>Segatella</taxon>
    </lineage>
</organism>
<evidence type="ECO:0000313" key="1">
    <source>
        <dbReference type="EMBL" id="TFH84287.1"/>
    </source>
</evidence>
<dbReference type="AlphaFoldDB" id="A0A4Y8VV29"/>
<name>A0A4Y8VV29_9BACT</name>
<dbReference type="GeneID" id="302993972"/>
<dbReference type="Proteomes" id="UP000297872">
    <property type="component" value="Unassembled WGS sequence"/>
</dbReference>
<sequence length="201" mass="22978">MKHVNAYPFVGKDYEKGFLNSGKKVLILGHSHYDADSAGCPCHHSFTIDMMDGFLSGEDGAYYKGFTSQTKALLNREISVDDRGYVWNQVAFYNFIQFNLEAPGVKETDEQFNDSIPAFKEVIEELKPDVIIVWGYGLFDRLYGLGETDGEEMSLTNGDKVYTRWFSTGGEDKALMIRQHHPSRSYSWGEWGKVYQDMFND</sequence>
<reference evidence="1 2" key="1">
    <citation type="submission" date="2019-02" db="EMBL/GenBank/DDBJ databases">
        <title>Draft Genome Sequence of the Prevotella sp. BCRC 81118, Isolated from Human Feces.</title>
        <authorList>
            <person name="Huang C.-H."/>
        </authorList>
    </citation>
    <scope>NUCLEOTIDE SEQUENCE [LARGE SCALE GENOMIC DNA]</scope>
    <source>
        <strain evidence="1 2">BCRC 81118</strain>
    </source>
</reference>
<accession>A0A4Y8VV29</accession>
<protein>
    <recommendedName>
        <fullName evidence="3">Uracil-DNA glycosylase</fullName>
    </recommendedName>
</protein>
<keyword evidence="2" id="KW-1185">Reference proteome</keyword>
<gene>
    <name evidence="1" type="ORF">EXN75_01520</name>
</gene>
<proteinExistence type="predicted"/>
<evidence type="ECO:0008006" key="3">
    <source>
        <dbReference type="Google" id="ProtNLM"/>
    </source>
</evidence>
<comment type="caution">
    <text evidence="1">The sequence shown here is derived from an EMBL/GenBank/DDBJ whole genome shotgun (WGS) entry which is preliminary data.</text>
</comment>
<dbReference type="OrthoDB" id="1246703at2"/>
<dbReference type="RefSeq" id="WP_134842527.1">
    <property type="nucleotide sequence ID" value="NZ_SGVY01000003.1"/>
</dbReference>